<dbReference type="InterPro" id="IPR008000">
    <property type="entry name" value="Rham/fucose_mutarotase"/>
</dbReference>
<evidence type="ECO:0000313" key="1">
    <source>
        <dbReference type="EMBL" id="GAA1730805.1"/>
    </source>
</evidence>
<accession>A0ABN2JLQ8</accession>
<keyword evidence="2" id="KW-1185">Reference proteome</keyword>
<comment type="caution">
    <text evidence="1">The sequence shown here is derived from an EMBL/GenBank/DDBJ whole genome shotgun (WGS) entry which is preliminary data.</text>
</comment>
<organism evidence="1 2">
    <name type="scientific">Isoptericola hypogeus</name>
    <dbReference type="NCBI Taxonomy" id="300179"/>
    <lineage>
        <taxon>Bacteria</taxon>
        <taxon>Bacillati</taxon>
        <taxon>Actinomycetota</taxon>
        <taxon>Actinomycetes</taxon>
        <taxon>Micrococcales</taxon>
        <taxon>Promicromonosporaceae</taxon>
        <taxon>Isoptericola</taxon>
    </lineage>
</organism>
<sequence>MIVALHSRLRPGAVEGYRDAHARIPDDLDASFARVGIRAWTIWRSGENLFHLVDCDDLDAALEALEDDPANVAWQASIGRWVEVFRDADGADRLAPLERVWSLASQRAGTGS</sequence>
<dbReference type="RefSeq" id="WP_344249057.1">
    <property type="nucleotide sequence ID" value="NZ_BAAAPM010000005.1"/>
</dbReference>
<dbReference type="InterPro" id="IPR011008">
    <property type="entry name" value="Dimeric_a/b-barrel"/>
</dbReference>
<reference evidence="1 2" key="1">
    <citation type="journal article" date="2019" name="Int. J. Syst. Evol. Microbiol.">
        <title>The Global Catalogue of Microorganisms (GCM) 10K type strain sequencing project: providing services to taxonomists for standard genome sequencing and annotation.</title>
        <authorList>
            <consortium name="The Broad Institute Genomics Platform"/>
            <consortium name="The Broad Institute Genome Sequencing Center for Infectious Disease"/>
            <person name="Wu L."/>
            <person name="Ma J."/>
        </authorList>
    </citation>
    <scope>NUCLEOTIDE SEQUENCE [LARGE SCALE GENOMIC DNA]</scope>
    <source>
        <strain evidence="1 2">JCM 15589</strain>
    </source>
</reference>
<dbReference type="Gene3D" id="3.30.70.100">
    <property type="match status" value="1"/>
</dbReference>
<protein>
    <submittedName>
        <fullName evidence="1">L-rhamnose mutarotase</fullName>
    </submittedName>
</protein>
<dbReference type="SUPFAM" id="SSF54909">
    <property type="entry name" value="Dimeric alpha+beta barrel"/>
    <property type="match status" value="1"/>
</dbReference>
<dbReference type="EMBL" id="BAAAPM010000005">
    <property type="protein sequence ID" value="GAA1730805.1"/>
    <property type="molecule type" value="Genomic_DNA"/>
</dbReference>
<evidence type="ECO:0000313" key="2">
    <source>
        <dbReference type="Proteomes" id="UP001501138"/>
    </source>
</evidence>
<dbReference type="Pfam" id="PF05336">
    <property type="entry name" value="rhaM"/>
    <property type="match status" value="1"/>
</dbReference>
<dbReference type="Proteomes" id="UP001501138">
    <property type="component" value="Unassembled WGS sequence"/>
</dbReference>
<proteinExistence type="predicted"/>
<gene>
    <name evidence="1" type="ORF">GCM10009809_27930</name>
</gene>
<name>A0ABN2JLQ8_9MICO</name>